<gene>
    <name evidence="1" type="ORF">E1301_Tti021040</name>
</gene>
<keyword evidence="2" id="KW-1185">Reference proteome</keyword>
<proteinExistence type="predicted"/>
<protein>
    <submittedName>
        <fullName evidence="1">Uncharacterized protein</fullName>
    </submittedName>
</protein>
<evidence type="ECO:0000313" key="1">
    <source>
        <dbReference type="EMBL" id="KAA0707374.1"/>
    </source>
</evidence>
<reference evidence="1 2" key="1">
    <citation type="journal article" date="2019" name="Mol. Ecol. Resour.">
        <title>Chromosome-level genome assembly of Triplophysa tibetana, a fish adapted to the harsh high-altitude environment of the Tibetan Plateau.</title>
        <authorList>
            <person name="Yang X."/>
            <person name="Liu H."/>
            <person name="Ma Z."/>
            <person name="Zou Y."/>
            <person name="Zou M."/>
            <person name="Mao Y."/>
            <person name="Li X."/>
            <person name="Wang H."/>
            <person name="Chen T."/>
            <person name="Wang W."/>
            <person name="Yang R."/>
        </authorList>
    </citation>
    <scope>NUCLEOTIDE SEQUENCE [LARGE SCALE GENOMIC DNA]</scope>
    <source>
        <strain evidence="1">TTIB1903HZAU</strain>
        <tissue evidence="1">Muscle</tissue>
    </source>
</reference>
<dbReference type="AlphaFoldDB" id="A0A5A9NBJ9"/>
<dbReference type="Proteomes" id="UP000324632">
    <property type="component" value="Chromosome 19"/>
</dbReference>
<comment type="caution">
    <text evidence="1">The sequence shown here is derived from an EMBL/GenBank/DDBJ whole genome shotgun (WGS) entry which is preliminary data.</text>
</comment>
<dbReference type="EMBL" id="SOYY01000019">
    <property type="protein sequence ID" value="KAA0707374.1"/>
    <property type="molecule type" value="Genomic_DNA"/>
</dbReference>
<sequence>MKGKVCAAEFSCKNGPRGPAINPPANSFPYGLSNSRASGFCEVSIVQKKTLQILEQEKCEHPLSSFKRPNEKQMFLLRCSWPRPFVLQTLTSTLKQNVPECFAGAQKKLDGSSVLNVSDGSLCLIVQSSSRFQRTDAKMNRRAERIGLKISFIRHHIIKNDLMREKVTGSLGQRLTAIACVQRF</sequence>
<name>A0A5A9NBJ9_9TELE</name>
<evidence type="ECO:0000313" key="2">
    <source>
        <dbReference type="Proteomes" id="UP000324632"/>
    </source>
</evidence>
<organism evidence="1 2">
    <name type="scientific">Triplophysa tibetana</name>
    <dbReference type="NCBI Taxonomy" id="1572043"/>
    <lineage>
        <taxon>Eukaryota</taxon>
        <taxon>Metazoa</taxon>
        <taxon>Chordata</taxon>
        <taxon>Craniata</taxon>
        <taxon>Vertebrata</taxon>
        <taxon>Euteleostomi</taxon>
        <taxon>Actinopterygii</taxon>
        <taxon>Neopterygii</taxon>
        <taxon>Teleostei</taxon>
        <taxon>Ostariophysi</taxon>
        <taxon>Cypriniformes</taxon>
        <taxon>Nemacheilidae</taxon>
        <taxon>Triplophysa</taxon>
    </lineage>
</organism>
<accession>A0A5A9NBJ9</accession>